<dbReference type="OrthoDB" id="5873933at2759"/>
<proteinExistence type="predicted"/>
<dbReference type="SMART" id="SM00951">
    <property type="entry name" value="QLQ"/>
    <property type="match status" value="1"/>
</dbReference>
<dbReference type="Pfam" id="PF08880">
    <property type="entry name" value="QLQ"/>
    <property type="match status" value="1"/>
</dbReference>
<dbReference type="WBParaSite" id="ASIM_0002009401-mRNA-1">
    <property type="protein sequence ID" value="ASIM_0002009401-mRNA-1"/>
    <property type="gene ID" value="ASIM_0002009401"/>
</dbReference>
<keyword evidence="2" id="KW-0539">Nucleus</keyword>
<keyword evidence="6" id="KW-1185">Reference proteome</keyword>
<evidence type="ECO:0000256" key="1">
    <source>
        <dbReference type="ARBA" id="ARBA00004123"/>
    </source>
</evidence>
<accession>A0A0M3KGI0</accession>
<reference evidence="7" key="1">
    <citation type="submission" date="2017-02" db="UniProtKB">
        <authorList>
            <consortium name="WormBaseParasite"/>
        </authorList>
    </citation>
    <scope>IDENTIFICATION</scope>
</reference>
<dbReference type="GO" id="GO:0005524">
    <property type="term" value="F:ATP binding"/>
    <property type="evidence" value="ECO:0007669"/>
    <property type="project" value="InterPro"/>
</dbReference>
<evidence type="ECO:0000313" key="6">
    <source>
        <dbReference type="Proteomes" id="UP000267096"/>
    </source>
</evidence>
<reference evidence="5 6" key="2">
    <citation type="submission" date="2018-11" db="EMBL/GenBank/DDBJ databases">
        <authorList>
            <consortium name="Pathogen Informatics"/>
        </authorList>
    </citation>
    <scope>NUCLEOTIDE SEQUENCE [LARGE SCALE GENOMIC DNA]</scope>
</reference>
<dbReference type="Proteomes" id="UP000267096">
    <property type="component" value="Unassembled WGS sequence"/>
</dbReference>
<organism evidence="7">
    <name type="scientific">Anisakis simplex</name>
    <name type="common">Herring worm</name>
    <dbReference type="NCBI Taxonomy" id="6269"/>
    <lineage>
        <taxon>Eukaryota</taxon>
        <taxon>Metazoa</taxon>
        <taxon>Ecdysozoa</taxon>
        <taxon>Nematoda</taxon>
        <taxon>Chromadorea</taxon>
        <taxon>Rhabditida</taxon>
        <taxon>Spirurina</taxon>
        <taxon>Ascaridomorpha</taxon>
        <taxon>Ascaridoidea</taxon>
        <taxon>Anisakidae</taxon>
        <taxon>Anisakis</taxon>
        <taxon>Anisakis simplex complex</taxon>
    </lineage>
</organism>
<dbReference type="GO" id="GO:0005634">
    <property type="term" value="C:nucleus"/>
    <property type="evidence" value="ECO:0007669"/>
    <property type="project" value="UniProtKB-SubCell"/>
</dbReference>
<feature type="domain" description="QLQ" evidence="4">
    <location>
        <begin position="160"/>
        <end position="195"/>
    </location>
</feature>
<feature type="region of interest" description="Disordered" evidence="3">
    <location>
        <begin position="42"/>
        <end position="93"/>
    </location>
</feature>
<comment type="subcellular location">
    <subcellularLocation>
        <location evidence="1">Nucleus</location>
    </subcellularLocation>
</comment>
<evidence type="ECO:0000259" key="4">
    <source>
        <dbReference type="PROSITE" id="PS51666"/>
    </source>
</evidence>
<dbReference type="GO" id="GO:0006355">
    <property type="term" value="P:regulation of DNA-templated transcription"/>
    <property type="evidence" value="ECO:0007669"/>
    <property type="project" value="InterPro"/>
</dbReference>
<sequence length="272" mass="29164">MDENAQKYVAVSVAPPQVSAPQYIAAPIGYAPVQYATGPDGQPIQYAAAPPPGQPQPMANGGAGGPPMHAAPPGAQPAPPVAVSAPQPPAQGMTAQEVAIAKLENSITSMEEQQMTGDPRYAQMLQLKHKITGMPPPQPTEQIPKQEVALKESGDNNGGNFTPDQMSQLRAQIGAYKQLARQEPLAPSLASRAITKLTTLLPDPYDYPTEGESGEKLPYDLMKVLSLHQQRANRTTALPTPPGIDPQTILKEREYRLAINLTFGFHHLKIVY</sequence>
<gene>
    <name evidence="5" type="ORF">ASIM_LOCUS19478</name>
</gene>
<evidence type="ECO:0000256" key="3">
    <source>
        <dbReference type="SAM" id="MobiDB-lite"/>
    </source>
</evidence>
<evidence type="ECO:0000313" key="5">
    <source>
        <dbReference type="EMBL" id="VDK69928.1"/>
    </source>
</evidence>
<name>A0A0M3KGI0_ANISI</name>
<dbReference type="PROSITE" id="PS51666">
    <property type="entry name" value="QLQ"/>
    <property type="match status" value="1"/>
</dbReference>
<dbReference type="EMBL" id="UYRR01037313">
    <property type="protein sequence ID" value="VDK69928.1"/>
    <property type="molecule type" value="Genomic_DNA"/>
</dbReference>
<dbReference type="AlphaFoldDB" id="A0A0M3KGI0"/>
<feature type="compositionally biased region" description="Low complexity" evidence="3">
    <location>
        <begin position="56"/>
        <end position="73"/>
    </location>
</feature>
<protein>
    <submittedName>
        <fullName evidence="7">ATP-dependent helicase brm (inferred by orthology to a D. melanogaster protein)</fullName>
    </submittedName>
</protein>
<evidence type="ECO:0000313" key="7">
    <source>
        <dbReference type="WBParaSite" id="ASIM_0002009401-mRNA-1"/>
    </source>
</evidence>
<dbReference type="InterPro" id="IPR014978">
    <property type="entry name" value="Gln-Leu-Gln_QLQ"/>
</dbReference>
<evidence type="ECO:0000256" key="2">
    <source>
        <dbReference type="ARBA" id="ARBA00023242"/>
    </source>
</evidence>